<keyword evidence="5" id="KW-0732">Signal</keyword>
<sequence>DHRAHIEGMIYPLNMAPDSVDDQYMGCAEKMLRLVQTVHLRKELSNPQSTFAIAWKDGIQHAKQPEDNLTKNHSIAIYVYTDNRVYNDFNKDVSAGKRTYKDNTFKWYSLHFLLTEAIQILKKTQKECKPTYRGANVEFDKNVKGKKVRFGSFASSSLDRNTAQGFGSKSCYEIYTCNGVNLAKYSKYPHEREVLIPPYETFKVTDVKTKGQE</sequence>
<evidence type="ECO:0000256" key="10">
    <source>
        <dbReference type="RuleBase" id="RU361228"/>
    </source>
</evidence>
<keyword evidence="3 10" id="KW-0808">Transferase</keyword>
<keyword evidence="12" id="KW-1185">Reference proteome</keyword>
<dbReference type="EMBL" id="JAMKFB020000039">
    <property type="protein sequence ID" value="KAL0154208.1"/>
    <property type="molecule type" value="Genomic_DNA"/>
</dbReference>
<proteinExistence type="inferred from homology"/>
<protein>
    <recommendedName>
        <fullName evidence="10">NAD(P)(+)--arginine ADP-ribosyltransferase</fullName>
        <ecNumber evidence="10">2.4.2.31</ecNumber>
    </recommendedName>
    <alternativeName>
        <fullName evidence="10">Mono(ADP-ribosyl)transferase</fullName>
    </alternativeName>
</protein>
<dbReference type="PANTHER" id="PTHR10339">
    <property type="entry name" value="ADP-RIBOSYLTRANSFERASE"/>
    <property type="match status" value="1"/>
</dbReference>
<reference evidence="11 12" key="1">
    <citation type="submission" date="2024-05" db="EMBL/GenBank/DDBJ databases">
        <title>Genome sequencing and assembly of Indian major carp, Cirrhinus mrigala (Hamilton, 1822).</title>
        <authorList>
            <person name="Mohindra V."/>
            <person name="Chowdhury L.M."/>
            <person name="Lal K."/>
            <person name="Jena J.K."/>
        </authorList>
    </citation>
    <scope>NUCLEOTIDE SEQUENCE [LARGE SCALE GENOMIC DNA]</scope>
    <source>
        <strain evidence="11">CM1030</strain>
        <tissue evidence="11">Blood</tissue>
    </source>
</reference>
<organism evidence="11 12">
    <name type="scientific">Cirrhinus mrigala</name>
    <name type="common">Mrigala</name>
    <dbReference type="NCBI Taxonomy" id="683832"/>
    <lineage>
        <taxon>Eukaryota</taxon>
        <taxon>Metazoa</taxon>
        <taxon>Chordata</taxon>
        <taxon>Craniata</taxon>
        <taxon>Vertebrata</taxon>
        <taxon>Euteleostomi</taxon>
        <taxon>Actinopterygii</taxon>
        <taxon>Neopterygii</taxon>
        <taxon>Teleostei</taxon>
        <taxon>Ostariophysi</taxon>
        <taxon>Cypriniformes</taxon>
        <taxon>Cyprinidae</taxon>
        <taxon>Labeoninae</taxon>
        <taxon>Labeonini</taxon>
        <taxon>Cirrhinus</taxon>
    </lineage>
</organism>
<comment type="similarity">
    <text evidence="1 10">Belongs to the Arg-specific ADP-ribosyltransferase family.</text>
</comment>
<dbReference type="PRINTS" id="PR00970">
    <property type="entry name" value="RIBTRNSFRASE"/>
</dbReference>
<evidence type="ECO:0000256" key="3">
    <source>
        <dbReference type="ARBA" id="ARBA00022679"/>
    </source>
</evidence>
<dbReference type="FunFam" id="3.90.176.10:FF:000001">
    <property type="entry name" value="NAD(P)(+)--arginine ADP-ribosyltransferase"/>
    <property type="match status" value="1"/>
</dbReference>
<keyword evidence="6 10" id="KW-0521">NADP</keyword>
<dbReference type="GO" id="GO:0106274">
    <property type="term" value="F:NAD+-protein-arginine ADP-ribosyltransferase activity"/>
    <property type="evidence" value="ECO:0007669"/>
    <property type="project" value="UniProtKB-EC"/>
</dbReference>
<dbReference type="AlphaFoldDB" id="A0ABD0MW28"/>
<dbReference type="GO" id="GO:0016779">
    <property type="term" value="F:nucleotidyltransferase activity"/>
    <property type="evidence" value="ECO:0007669"/>
    <property type="project" value="UniProtKB-KW"/>
</dbReference>
<keyword evidence="4" id="KW-0548">Nucleotidyltransferase</keyword>
<name>A0ABD0MW28_CIRMR</name>
<evidence type="ECO:0000256" key="5">
    <source>
        <dbReference type="ARBA" id="ARBA00022729"/>
    </source>
</evidence>
<comment type="caution">
    <text evidence="11">The sequence shown here is derived from an EMBL/GenBank/DDBJ whole genome shotgun (WGS) entry which is preliminary data.</text>
</comment>
<dbReference type="SUPFAM" id="SSF56399">
    <property type="entry name" value="ADP-ribosylation"/>
    <property type="match status" value="1"/>
</dbReference>
<keyword evidence="7 10" id="KW-0520">NAD</keyword>
<evidence type="ECO:0000256" key="9">
    <source>
        <dbReference type="ARBA" id="ARBA00047597"/>
    </source>
</evidence>
<feature type="non-terminal residue" evidence="11">
    <location>
        <position position="213"/>
    </location>
</feature>
<evidence type="ECO:0000313" key="12">
    <source>
        <dbReference type="Proteomes" id="UP001529510"/>
    </source>
</evidence>
<accession>A0ABD0MW28</accession>
<dbReference type="InterPro" id="IPR050999">
    <property type="entry name" value="ADP-ribosyltransferase_ARG"/>
</dbReference>
<feature type="non-terminal residue" evidence="11">
    <location>
        <position position="1"/>
    </location>
</feature>
<evidence type="ECO:0000313" key="11">
    <source>
        <dbReference type="EMBL" id="KAL0154208.1"/>
    </source>
</evidence>
<dbReference type="Pfam" id="PF01129">
    <property type="entry name" value="ART"/>
    <property type="match status" value="1"/>
</dbReference>
<evidence type="ECO:0000256" key="6">
    <source>
        <dbReference type="ARBA" id="ARBA00022857"/>
    </source>
</evidence>
<dbReference type="InterPro" id="IPR000768">
    <property type="entry name" value="ART"/>
</dbReference>
<dbReference type="Proteomes" id="UP001529510">
    <property type="component" value="Unassembled WGS sequence"/>
</dbReference>
<keyword evidence="8" id="KW-1015">Disulfide bond</keyword>
<dbReference type="EC" id="2.4.2.31" evidence="10"/>
<evidence type="ECO:0000256" key="7">
    <source>
        <dbReference type="ARBA" id="ARBA00023027"/>
    </source>
</evidence>
<evidence type="ECO:0000256" key="4">
    <source>
        <dbReference type="ARBA" id="ARBA00022695"/>
    </source>
</evidence>
<gene>
    <name evidence="11" type="ORF">M9458_050462</name>
</gene>
<dbReference type="PROSITE" id="PS51996">
    <property type="entry name" value="TR_MART"/>
    <property type="match status" value="1"/>
</dbReference>
<dbReference type="Gene3D" id="3.90.176.10">
    <property type="entry name" value="Toxin ADP-ribosyltransferase, Chain A, domain 1"/>
    <property type="match status" value="1"/>
</dbReference>
<evidence type="ECO:0000256" key="8">
    <source>
        <dbReference type="ARBA" id="ARBA00023157"/>
    </source>
</evidence>
<comment type="catalytic activity">
    <reaction evidence="9 10">
        <text>L-arginyl-[protein] + NAD(+) = N(omega)-(ADP-D-ribosyl)-L-arginyl-[protein] + nicotinamide + H(+)</text>
        <dbReference type="Rhea" id="RHEA:19149"/>
        <dbReference type="Rhea" id="RHEA-COMP:10532"/>
        <dbReference type="Rhea" id="RHEA-COMP:15087"/>
        <dbReference type="ChEBI" id="CHEBI:15378"/>
        <dbReference type="ChEBI" id="CHEBI:17154"/>
        <dbReference type="ChEBI" id="CHEBI:29965"/>
        <dbReference type="ChEBI" id="CHEBI:57540"/>
        <dbReference type="ChEBI" id="CHEBI:142554"/>
        <dbReference type="EC" id="2.4.2.31"/>
    </reaction>
</comment>
<keyword evidence="2 10" id="KW-0328">Glycosyltransferase</keyword>
<evidence type="ECO:0000256" key="2">
    <source>
        <dbReference type="ARBA" id="ARBA00022676"/>
    </source>
</evidence>
<evidence type="ECO:0000256" key="1">
    <source>
        <dbReference type="ARBA" id="ARBA00009558"/>
    </source>
</evidence>
<dbReference type="PANTHER" id="PTHR10339:SF27">
    <property type="entry name" value="NAD(P)(+)--ARGININE ADP-RIBOSYLTRANSFERASE"/>
    <property type="match status" value="1"/>
</dbReference>